<name>A0A0R1N5F3_9LACO</name>
<gene>
    <name evidence="2" type="ORF">FD09_GL002585</name>
</gene>
<protein>
    <submittedName>
        <fullName evidence="2">Uncharacterized protein</fullName>
    </submittedName>
</protein>
<evidence type="ECO:0000313" key="2">
    <source>
        <dbReference type="EMBL" id="KRL13045.1"/>
    </source>
</evidence>
<keyword evidence="1" id="KW-0812">Transmembrane</keyword>
<reference evidence="2 3" key="1">
    <citation type="journal article" date="2015" name="Genome Announc.">
        <title>Expanding the biotechnology potential of lactobacilli through comparative genomics of 213 strains and associated genera.</title>
        <authorList>
            <person name="Sun Z."/>
            <person name="Harris H.M."/>
            <person name="McCann A."/>
            <person name="Guo C."/>
            <person name="Argimon S."/>
            <person name="Zhang W."/>
            <person name="Yang X."/>
            <person name="Jeffery I.B."/>
            <person name="Cooney J.C."/>
            <person name="Kagawa T.F."/>
            <person name="Liu W."/>
            <person name="Song Y."/>
            <person name="Salvetti E."/>
            <person name="Wrobel A."/>
            <person name="Rasinkangas P."/>
            <person name="Parkhill J."/>
            <person name="Rea M.C."/>
            <person name="O'Sullivan O."/>
            <person name="Ritari J."/>
            <person name="Douillard F.P."/>
            <person name="Paul Ross R."/>
            <person name="Yang R."/>
            <person name="Briner A.E."/>
            <person name="Felis G.E."/>
            <person name="de Vos W.M."/>
            <person name="Barrangou R."/>
            <person name="Klaenhammer T.R."/>
            <person name="Caufield P.W."/>
            <person name="Cui Y."/>
            <person name="Zhang H."/>
            <person name="O'Toole P.W."/>
        </authorList>
    </citation>
    <scope>NUCLEOTIDE SEQUENCE [LARGE SCALE GENOMIC DNA]</scope>
    <source>
        <strain evidence="2 3">DSM 12744</strain>
    </source>
</reference>
<organism evidence="2 3">
    <name type="scientific">Schleiferilactobacillus perolens DSM 12744</name>
    <dbReference type="NCBI Taxonomy" id="1423792"/>
    <lineage>
        <taxon>Bacteria</taxon>
        <taxon>Bacillati</taxon>
        <taxon>Bacillota</taxon>
        <taxon>Bacilli</taxon>
        <taxon>Lactobacillales</taxon>
        <taxon>Lactobacillaceae</taxon>
        <taxon>Schleiferilactobacillus</taxon>
    </lineage>
</organism>
<sequence length="116" mass="13075">MEKQIEELLRLLNQGVKQLPQSLNIIVQQYALRKWMIGSVFAVMVVILGVASFVCLRQSMKIPAYEKRSVHEDSMHFMFVTIASIAAILAFILLMASLSSFADAISPVYSLIQDLR</sequence>
<dbReference type="Proteomes" id="UP000051330">
    <property type="component" value="Unassembled WGS sequence"/>
</dbReference>
<dbReference type="STRING" id="1423792.FD09_GL002585"/>
<accession>A0A0R1N5F3</accession>
<proteinExistence type="predicted"/>
<evidence type="ECO:0000313" key="3">
    <source>
        <dbReference type="Proteomes" id="UP000051330"/>
    </source>
</evidence>
<keyword evidence="1" id="KW-0472">Membrane</keyword>
<keyword evidence="1" id="KW-1133">Transmembrane helix</keyword>
<feature type="transmembrane region" description="Helical" evidence="1">
    <location>
        <begin position="35"/>
        <end position="56"/>
    </location>
</feature>
<comment type="caution">
    <text evidence="2">The sequence shown here is derived from an EMBL/GenBank/DDBJ whole genome shotgun (WGS) entry which is preliminary data.</text>
</comment>
<dbReference type="EMBL" id="AZEC01000005">
    <property type="protein sequence ID" value="KRL13045.1"/>
    <property type="molecule type" value="Genomic_DNA"/>
</dbReference>
<feature type="transmembrane region" description="Helical" evidence="1">
    <location>
        <begin position="77"/>
        <end position="101"/>
    </location>
</feature>
<dbReference type="PATRIC" id="fig|1423792.3.peg.2637"/>
<dbReference type="AlphaFoldDB" id="A0A0R1N5F3"/>
<evidence type="ECO:0000256" key="1">
    <source>
        <dbReference type="SAM" id="Phobius"/>
    </source>
</evidence>
<dbReference type="RefSeq" id="WP_057820003.1">
    <property type="nucleotide sequence ID" value="NZ_AZEC01000005.1"/>
</dbReference>
<keyword evidence="3" id="KW-1185">Reference proteome</keyword>